<accession>A0A4R3KSW8</accession>
<evidence type="ECO:0000259" key="2">
    <source>
        <dbReference type="Pfam" id="PF20239"/>
    </source>
</evidence>
<protein>
    <submittedName>
        <fullName evidence="3">RNA polymerase sigma-70 factor (ECF subfamily)</fullName>
    </submittedName>
</protein>
<dbReference type="PANTHER" id="PTHR47756:SF2">
    <property type="entry name" value="BLL6612 PROTEIN"/>
    <property type="match status" value="1"/>
</dbReference>
<organism evidence="3 4">
    <name type="scientific">Anseongella ginsenosidimutans</name>
    <dbReference type="NCBI Taxonomy" id="496056"/>
    <lineage>
        <taxon>Bacteria</taxon>
        <taxon>Pseudomonadati</taxon>
        <taxon>Bacteroidota</taxon>
        <taxon>Sphingobacteriia</taxon>
        <taxon>Sphingobacteriales</taxon>
        <taxon>Sphingobacteriaceae</taxon>
        <taxon>Anseongella</taxon>
    </lineage>
</organism>
<dbReference type="SUPFAM" id="SSF88659">
    <property type="entry name" value="Sigma3 and sigma4 domains of RNA polymerase sigma factors"/>
    <property type="match status" value="1"/>
</dbReference>
<dbReference type="PANTHER" id="PTHR47756">
    <property type="entry name" value="BLL6612 PROTEIN-RELATED"/>
    <property type="match status" value="1"/>
</dbReference>
<dbReference type="InterPro" id="IPR013324">
    <property type="entry name" value="RNA_pol_sigma_r3/r4-like"/>
</dbReference>
<dbReference type="NCBIfam" id="TIGR02937">
    <property type="entry name" value="sigma70-ECF"/>
    <property type="match status" value="1"/>
</dbReference>
<gene>
    <name evidence="3" type="ORF">EDD80_103182</name>
</gene>
<dbReference type="InterPro" id="IPR007627">
    <property type="entry name" value="RNA_pol_sigma70_r2"/>
</dbReference>
<sequence length="406" mass="46236">MKQQELIPHLFRTEFRKIAATLCSHFGMVNMDLAEDIASETFIAALETWPRKGIPENPAAWLYTVAKNKARNQFSRSRLFTDKIAGELKGGSSSEEMEIDFSEEKIRDSQLRMLFAICHPAIGRESQVALALRILCGFGIEEIATAFLSNKETINKRLFRAKEKLKQEKAPVEFPREAEISVRLDAVLTTIYLLYSEGYYSESNNMTLRRDLCLEAMRLAALLLDTPLTARPEVSALLALMCFHSSRFAARQNDNGEMILFRDQDESLWNRELISRGAELLRKAARGNQISPYHLEAAIAFHYTNKTDTVEKWKEVLNLYNLLLLVRYSPVAALNRTYAFSKVHGRVAAIREAEKLPLTNNHYYYTLLGALYTGIDDSKARSHYLRALSLAKTKGDKQSIQKKLKA</sequence>
<proteinExistence type="predicted"/>
<dbReference type="OrthoDB" id="9780299at2"/>
<dbReference type="InterPro" id="IPR013325">
    <property type="entry name" value="RNA_pol_sigma_r2"/>
</dbReference>
<evidence type="ECO:0000259" key="1">
    <source>
        <dbReference type="Pfam" id="PF04542"/>
    </source>
</evidence>
<comment type="caution">
    <text evidence="3">The sequence shown here is derived from an EMBL/GenBank/DDBJ whole genome shotgun (WGS) entry which is preliminary data.</text>
</comment>
<evidence type="ECO:0000313" key="3">
    <source>
        <dbReference type="EMBL" id="TCS88318.1"/>
    </source>
</evidence>
<feature type="domain" description="DUF6596" evidence="2">
    <location>
        <begin position="183"/>
        <end position="285"/>
    </location>
</feature>
<dbReference type="Proteomes" id="UP000295807">
    <property type="component" value="Unassembled WGS sequence"/>
</dbReference>
<dbReference type="GO" id="GO:0006352">
    <property type="term" value="P:DNA-templated transcription initiation"/>
    <property type="evidence" value="ECO:0007669"/>
    <property type="project" value="InterPro"/>
</dbReference>
<dbReference type="InterPro" id="IPR014284">
    <property type="entry name" value="RNA_pol_sigma-70_dom"/>
</dbReference>
<feature type="domain" description="RNA polymerase sigma-70 region 2" evidence="1">
    <location>
        <begin position="29"/>
        <end position="77"/>
    </location>
</feature>
<dbReference type="Gene3D" id="1.10.1740.10">
    <property type="match status" value="1"/>
</dbReference>
<evidence type="ECO:0000313" key="4">
    <source>
        <dbReference type="Proteomes" id="UP000295807"/>
    </source>
</evidence>
<dbReference type="AlphaFoldDB" id="A0A4R3KSW8"/>
<reference evidence="3 4" key="1">
    <citation type="submission" date="2019-03" db="EMBL/GenBank/DDBJ databases">
        <title>Genomic Encyclopedia of Type Strains, Phase IV (KMG-IV): sequencing the most valuable type-strain genomes for metagenomic binning, comparative biology and taxonomic classification.</title>
        <authorList>
            <person name="Goeker M."/>
        </authorList>
    </citation>
    <scope>NUCLEOTIDE SEQUENCE [LARGE SCALE GENOMIC DNA]</scope>
    <source>
        <strain evidence="3 4">DSM 21100</strain>
    </source>
</reference>
<keyword evidence="4" id="KW-1185">Reference proteome</keyword>
<dbReference type="EMBL" id="SMAD01000003">
    <property type="protein sequence ID" value="TCS88318.1"/>
    <property type="molecule type" value="Genomic_DNA"/>
</dbReference>
<dbReference type="Pfam" id="PF20239">
    <property type="entry name" value="DUF6596"/>
    <property type="match status" value="1"/>
</dbReference>
<dbReference type="Pfam" id="PF04542">
    <property type="entry name" value="Sigma70_r2"/>
    <property type="match status" value="1"/>
</dbReference>
<dbReference type="GO" id="GO:0003700">
    <property type="term" value="F:DNA-binding transcription factor activity"/>
    <property type="evidence" value="ECO:0007669"/>
    <property type="project" value="InterPro"/>
</dbReference>
<dbReference type="SUPFAM" id="SSF88946">
    <property type="entry name" value="Sigma2 domain of RNA polymerase sigma factors"/>
    <property type="match status" value="1"/>
</dbReference>
<name>A0A4R3KSW8_9SPHI</name>
<dbReference type="RefSeq" id="WP_132128536.1">
    <property type="nucleotide sequence ID" value="NZ_CP042432.1"/>
</dbReference>
<dbReference type="InterPro" id="IPR046531">
    <property type="entry name" value="DUF6596"/>
</dbReference>